<feature type="chain" id="PRO_5038514695" evidence="5">
    <location>
        <begin position="21"/>
        <end position="316"/>
    </location>
</feature>
<reference evidence="8 9" key="1">
    <citation type="submission" date="2017-01" db="EMBL/GenBank/DDBJ databases">
        <title>Draft genome sequence of Bacillus oleronius.</title>
        <authorList>
            <person name="Allam M."/>
        </authorList>
    </citation>
    <scope>NUCLEOTIDE SEQUENCE [LARGE SCALE GENOMIC DNA]</scope>
    <source>
        <strain evidence="8 9">DSM 9356</strain>
    </source>
</reference>
<proteinExistence type="inferred from homology"/>
<dbReference type="AlphaFoldDB" id="A0A8E2IAL5"/>
<dbReference type="PROSITE" id="PS51257">
    <property type="entry name" value="PROKAR_LIPOPROTEIN"/>
    <property type="match status" value="1"/>
</dbReference>
<dbReference type="Proteomes" id="UP000189761">
    <property type="component" value="Unassembled WGS sequence"/>
</dbReference>
<dbReference type="EMBL" id="MTLA01000045">
    <property type="protein sequence ID" value="OOP69617.1"/>
    <property type="molecule type" value="Genomic_DNA"/>
</dbReference>
<evidence type="ECO:0000259" key="6">
    <source>
        <dbReference type="SMART" id="SM00062"/>
    </source>
</evidence>
<evidence type="ECO:0000256" key="2">
    <source>
        <dbReference type="ARBA" id="ARBA00022729"/>
    </source>
</evidence>
<sequence length="316" mass="34558">MLKKFAALFLALGVVAIVMAGCGKGDDEAKNGDKKSDSKNYVPKELTIGFVPSQNAETLEAKAKPLADLLEKELDIPVKVQVTTDYNGVVEAMGSKQLDLGFLPPTDYVLAHEKGYADVLLQALRYAVDPETGKNTDELVDYYLSGILVKNDSGINSIKDLKGKTIGWQAPTSSAGYVWPAVEMKKDGVDAQKDVTGIQLQGHDKGVQGVLSGDVDAAALFVDARNIVEKEYPNVYKDTHYLFTTDKIPNDTISVRPDMDQAWKDKIADAFVKIGEDEKGKEIIQAIYSHVGYKKSDDSNFDVVRDYTKKIAEVGK</sequence>
<dbReference type="PANTHER" id="PTHR35841:SF1">
    <property type="entry name" value="PHOSPHONATES-BINDING PERIPLASMIC PROTEIN"/>
    <property type="match status" value="1"/>
</dbReference>
<keyword evidence="4" id="KW-0449">Lipoprotein</keyword>
<dbReference type="Gene3D" id="3.40.190.10">
    <property type="entry name" value="Periplasmic binding protein-like II"/>
    <property type="match status" value="2"/>
</dbReference>
<dbReference type="EMBL" id="JAROYP010000011">
    <property type="protein sequence ID" value="MDH5162926.1"/>
    <property type="molecule type" value="Genomic_DNA"/>
</dbReference>
<name>A0A8E2IAL5_9BACI</name>
<dbReference type="RefSeq" id="WP_071976367.1">
    <property type="nucleotide sequence ID" value="NZ_CP065424.1"/>
</dbReference>
<evidence type="ECO:0000256" key="5">
    <source>
        <dbReference type="SAM" id="SignalP"/>
    </source>
</evidence>
<evidence type="ECO:0000313" key="8">
    <source>
        <dbReference type="EMBL" id="OOP69617.1"/>
    </source>
</evidence>
<dbReference type="InterPro" id="IPR001638">
    <property type="entry name" value="Solute-binding_3/MltF_N"/>
</dbReference>
<dbReference type="SUPFAM" id="SSF53850">
    <property type="entry name" value="Periplasmic binding protein-like II"/>
    <property type="match status" value="1"/>
</dbReference>
<dbReference type="NCBIfam" id="TIGR01098">
    <property type="entry name" value="3A0109s03R"/>
    <property type="match status" value="1"/>
</dbReference>
<keyword evidence="2 5" id="KW-0732">Signal</keyword>
<dbReference type="GO" id="GO:0043190">
    <property type="term" value="C:ATP-binding cassette (ABC) transporter complex"/>
    <property type="evidence" value="ECO:0007669"/>
    <property type="project" value="InterPro"/>
</dbReference>
<dbReference type="Pfam" id="PF12974">
    <property type="entry name" value="Phosphonate-bd"/>
    <property type="match status" value="1"/>
</dbReference>
<keyword evidence="3" id="KW-0564">Palmitate</keyword>
<evidence type="ECO:0000313" key="9">
    <source>
        <dbReference type="Proteomes" id="UP000189761"/>
    </source>
</evidence>
<evidence type="ECO:0000313" key="7">
    <source>
        <dbReference type="EMBL" id="MDH5162926.1"/>
    </source>
</evidence>
<reference evidence="7" key="2">
    <citation type="submission" date="2023-03" db="EMBL/GenBank/DDBJ databases">
        <title>Bacterial isolates from washroom surfaces on a university campus.</title>
        <authorList>
            <person name="Holman D.B."/>
            <person name="Gzyl K.E."/>
            <person name="Taheri A.E."/>
        </authorList>
    </citation>
    <scope>NUCLEOTIDE SEQUENCE</scope>
    <source>
        <strain evidence="7">RD03</strain>
    </source>
</reference>
<keyword evidence="9" id="KW-1185">Reference proteome</keyword>
<accession>A0A8E2IAL5</accession>
<dbReference type="Proteomes" id="UP001159179">
    <property type="component" value="Unassembled WGS sequence"/>
</dbReference>
<feature type="domain" description="Solute-binding protein family 3/N-terminal" evidence="6">
    <location>
        <begin position="45"/>
        <end position="291"/>
    </location>
</feature>
<dbReference type="InterPro" id="IPR005770">
    <property type="entry name" value="PhnD"/>
</dbReference>
<organism evidence="8 9">
    <name type="scientific">Heyndrickxia oleronia</name>
    <dbReference type="NCBI Taxonomy" id="38875"/>
    <lineage>
        <taxon>Bacteria</taxon>
        <taxon>Bacillati</taxon>
        <taxon>Bacillota</taxon>
        <taxon>Bacilli</taxon>
        <taxon>Bacillales</taxon>
        <taxon>Bacillaceae</taxon>
        <taxon>Heyndrickxia</taxon>
    </lineage>
</organism>
<dbReference type="GO" id="GO:0055085">
    <property type="term" value="P:transmembrane transport"/>
    <property type="evidence" value="ECO:0007669"/>
    <property type="project" value="InterPro"/>
</dbReference>
<evidence type="ECO:0000256" key="4">
    <source>
        <dbReference type="ARBA" id="ARBA00023288"/>
    </source>
</evidence>
<dbReference type="CDD" id="cd01071">
    <property type="entry name" value="PBP2_PhnD_like"/>
    <property type="match status" value="1"/>
</dbReference>
<dbReference type="SMART" id="SM00062">
    <property type="entry name" value="PBPb"/>
    <property type="match status" value="1"/>
</dbReference>
<evidence type="ECO:0000256" key="3">
    <source>
        <dbReference type="ARBA" id="ARBA00023139"/>
    </source>
</evidence>
<feature type="signal peptide" evidence="5">
    <location>
        <begin position="1"/>
        <end position="20"/>
    </location>
</feature>
<protein>
    <submittedName>
        <fullName evidence="7">Phosphate/phosphite/phosphonate ABC transporter substrate-binding protein</fullName>
    </submittedName>
    <submittedName>
        <fullName evidence="8">Phosphonate-binding protein</fullName>
    </submittedName>
</protein>
<gene>
    <name evidence="8" type="ORF">BWZ43_04230</name>
    <name evidence="7" type="ORF">P5X88_18490</name>
</gene>
<evidence type="ECO:0000256" key="1">
    <source>
        <dbReference type="ARBA" id="ARBA00007162"/>
    </source>
</evidence>
<comment type="caution">
    <text evidence="8">The sequence shown here is derived from an EMBL/GenBank/DDBJ whole genome shotgun (WGS) entry which is preliminary data.</text>
</comment>
<dbReference type="PANTHER" id="PTHR35841">
    <property type="entry name" value="PHOSPHONATES-BINDING PERIPLASMIC PROTEIN"/>
    <property type="match status" value="1"/>
</dbReference>
<comment type="similarity">
    <text evidence="1">Belongs to the phosphate/phosphite/phosphonate binding protein family.</text>
</comment>